<dbReference type="RefSeq" id="WP_310096583.1">
    <property type="nucleotide sequence ID" value="NZ_JAVDUU010000003.1"/>
</dbReference>
<gene>
    <name evidence="1" type="ORF">J2W55_002853</name>
</gene>
<organism evidence="1 2">
    <name type="scientific">Mucilaginibacter pocheonensis</name>
    <dbReference type="NCBI Taxonomy" id="398050"/>
    <lineage>
        <taxon>Bacteria</taxon>
        <taxon>Pseudomonadati</taxon>
        <taxon>Bacteroidota</taxon>
        <taxon>Sphingobacteriia</taxon>
        <taxon>Sphingobacteriales</taxon>
        <taxon>Sphingobacteriaceae</taxon>
        <taxon>Mucilaginibacter</taxon>
    </lineage>
</organism>
<name>A0ABU1TC74_9SPHI</name>
<comment type="caution">
    <text evidence="1">The sequence shown here is derived from an EMBL/GenBank/DDBJ whole genome shotgun (WGS) entry which is preliminary data.</text>
</comment>
<sequence length="83" mass="9705">MESKIFSYKAEGITLEPLNEHCRVSPVFDKKELLEKIRKFFKQDNFKVDEHSLNYKIEDGQLFIQGIAVKHQEPSSIGFMKSN</sequence>
<keyword evidence="2" id="KW-1185">Reference proteome</keyword>
<dbReference type="EMBL" id="JAVDUU010000003">
    <property type="protein sequence ID" value="MDR6943000.1"/>
    <property type="molecule type" value="Genomic_DNA"/>
</dbReference>
<protein>
    <submittedName>
        <fullName evidence="1">Uncharacterized protein</fullName>
    </submittedName>
</protein>
<accession>A0ABU1TC74</accession>
<evidence type="ECO:0000313" key="2">
    <source>
        <dbReference type="Proteomes" id="UP001247620"/>
    </source>
</evidence>
<proteinExistence type="predicted"/>
<evidence type="ECO:0000313" key="1">
    <source>
        <dbReference type="EMBL" id="MDR6943000.1"/>
    </source>
</evidence>
<reference evidence="1 2" key="1">
    <citation type="submission" date="2023-07" db="EMBL/GenBank/DDBJ databases">
        <title>Sorghum-associated microbial communities from plants grown in Nebraska, USA.</title>
        <authorList>
            <person name="Schachtman D."/>
        </authorList>
    </citation>
    <scope>NUCLEOTIDE SEQUENCE [LARGE SCALE GENOMIC DNA]</scope>
    <source>
        <strain evidence="1 2">3262</strain>
    </source>
</reference>
<dbReference type="Proteomes" id="UP001247620">
    <property type="component" value="Unassembled WGS sequence"/>
</dbReference>